<evidence type="ECO:0000256" key="1">
    <source>
        <dbReference type="SAM" id="MobiDB-lite"/>
    </source>
</evidence>
<dbReference type="OrthoDB" id="5319015at2759"/>
<gene>
    <name evidence="3" type="ORF">CONLIGDRAFT_354489</name>
</gene>
<keyword evidence="4" id="KW-1185">Reference proteome</keyword>
<evidence type="ECO:0000313" key="4">
    <source>
        <dbReference type="Proteomes" id="UP000182658"/>
    </source>
</evidence>
<feature type="region of interest" description="Disordered" evidence="1">
    <location>
        <begin position="36"/>
        <end position="72"/>
    </location>
</feature>
<feature type="domain" description="Mmc1 C-terminal" evidence="2">
    <location>
        <begin position="394"/>
        <end position="598"/>
    </location>
</feature>
<feature type="compositionally biased region" description="Polar residues" evidence="1">
    <location>
        <begin position="54"/>
        <end position="67"/>
    </location>
</feature>
<sequence>MAPRLSLRPVAGASRGLGQLVSRSRTQEKCLFCSLTRPNKSRRKPVSPPWATTRRAQSTIGSPTTPERSSETARNDLGTALQNLQRQAPNYVNLSRIQLALRNLSQPAGEESIRVAILGMTTGTTSSHATAKQLLRLLLADPLQAEQQWEQQLTSADASQPLILHVGSEAEEQQHPHLSFAKRRDELLPEINVSSPALNWHNLEVLLMETNPFDTGASTDLDGTEEAVLVPTIDIPSNTGRYTPISTPVHRALVVGDGILGAASLVSSPLLQEDGMISAVVNFPNHNPAEDPTPYPFTVVSVPTASKALSLFRASVSNAGAYENLWFESNLPALTHWLKSGVLSTSPGTTKPPVRALITSILRNTSAAIQAEEACLLSAALTSKLSPTAVAALDQALSDWSQSAHTELQSQLDLAFTGSRWRKLGWWKLFWRVDDVGMLSADMLSQRFLPEAERGIIYLAGRIKEAGLVEEHDADPTYPGPLVVSATEGNRDENLDAPTPELQGKWPTHIPHTRAYLLERTIPALQALAQRLVVQSLGTSAAMSSLAGLTYVSQIWGAGAYEAGAVAALGIVWSMRRLQKRWEAARAYWEGEVREEGRKAVRATEASVGEVFERAKRREEQDGKGVLEEVRKVRKLVEKAEDALRRLE</sequence>
<dbReference type="Pfam" id="PF23868">
    <property type="entry name" value="Mmc1_C"/>
    <property type="match status" value="1"/>
</dbReference>
<dbReference type="Proteomes" id="UP000182658">
    <property type="component" value="Unassembled WGS sequence"/>
</dbReference>
<dbReference type="Pfam" id="PF23867">
    <property type="entry name" value="Mmc1_N"/>
    <property type="match status" value="1"/>
</dbReference>
<dbReference type="STRING" id="1408157.A0A1J7IRM3"/>
<evidence type="ECO:0000259" key="2">
    <source>
        <dbReference type="Pfam" id="PF23868"/>
    </source>
</evidence>
<protein>
    <recommendedName>
        <fullName evidence="2">Mmc1 C-terminal domain-containing protein</fullName>
    </recommendedName>
</protein>
<dbReference type="AlphaFoldDB" id="A0A1J7IRM3"/>
<reference evidence="3 4" key="1">
    <citation type="submission" date="2016-10" db="EMBL/GenBank/DDBJ databases">
        <title>Draft genome sequence of Coniochaeta ligniaria NRRL30616, a lignocellulolytic fungus for bioabatement of inhibitors in plant biomass hydrolysates.</title>
        <authorList>
            <consortium name="DOE Joint Genome Institute"/>
            <person name="Jimenez D.J."/>
            <person name="Hector R.E."/>
            <person name="Riley R."/>
            <person name="Sun H."/>
            <person name="Grigoriev I.V."/>
            <person name="Van Elsas J.D."/>
            <person name="Nichols N.N."/>
        </authorList>
    </citation>
    <scope>NUCLEOTIDE SEQUENCE [LARGE SCALE GENOMIC DNA]</scope>
    <source>
        <strain evidence="3 4">NRRL 30616</strain>
    </source>
</reference>
<name>A0A1J7IRM3_9PEZI</name>
<accession>A0A1J7IRM3</accession>
<organism evidence="3 4">
    <name type="scientific">Coniochaeta ligniaria NRRL 30616</name>
    <dbReference type="NCBI Taxonomy" id="1408157"/>
    <lineage>
        <taxon>Eukaryota</taxon>
        <taxon>Fungi</taxon>
        <taxon>Dikarya</taxon>
        <taxon>Ascomycota</taxon>
        <taxon>Pezizomycotina</taxon>
        <taxon>Sordariomycetes</taxon>
        <taxon>Sordariomycetidae</taxon>
        <taxon>Coniochaetales</taxon>
        <taxon>Coniochaetaceae</taxon>
        <taxon>Coniochaeta</taxon>
    </lineage>
</organism>
<evidence type="ECO:0000313" key="3">
    <source>
        <dbReference type="EMBL" id="OIW29997.1"/>
    </source>
</evidence>
<dbReference type="PANTHER" id="PTHR38644:SF1">
    <property type="entry name" value="EXPRESSED PROTEIN"/>
    <property type="match status" value="1"/>
</dbReference>
<dbReference type="InParanoid" id="A0A1J7IRM3"/>
<dbReference type="InterPro" id="IPR056196">
    <property type="entry name" value="Mmc1_C"/>
</dbReference>
<proteinExistence type="predicted"/>
<dbReference type="PANTHER" id="PTHR38644">
    <property type="entry name" value="EXPRESSED PROTEIN"/>
    <property type="match status" value="1"/>
</dbReference>
<dbReference type="EMBL" id="KV875097">
    <property type="protein sequence ID" value="OIW29997.1"/>
    <property type="molecule type" value="Genomic_DNA"/>
</dbReference>